<comment type="subcellular location">
    <subcellularLocation>
        <location evidence="1 7">Membrane</location>
        <topology evidence="1 7">Multi-pass membrane protein</topology>
    </subcellularLocation>
</comment>
<organism evidence="8 9">
    <name type="scientific">Varroa destructor</name>
    <name type="common">Honeybee mite</name>
    <dbReference type="NCBI Taxonomy" id="109461"/>
    <lineage>
        <taxon>Eukaryota</taxon>
        <taxon>Metazoa</taxon>
        <taxon>Ecdysozoa</taxon>
        <taxon>Arthropoda</taxon>
        <taxon>Chelicerata</taxon>
        <taxon>Arachnida</taxon>
        <taxon>Acari</taxon>
        <taxon>Parasitiformes</taxon>
        <taxon>Mesostigmata</taxon>
        <taxon>Gamasina</taxon>
        <taxon>Dermanyssoidea</taxon>
        <taxon>Varroidae</taxon>
        <taxon>Varroa</taxon>
    </lineage>
</organism>
<evidence type="ECO:0000256" key="5">
    <source>
        <dbReference type="ARBA" id="ARBA00023136"/>
    </source>
</evidence>
<dbReference type="EnsemblMetazoa" id="XM_022815013">
    <property type="protein sequence ID" value="XP_022670748"/>
    <property type="gene ID" value="LOC111254312"/>
</dbReference>
<feature type="disulfide bond" evidence="6">
    <location>
        <begin position="143"/>
        <end position="181"/>
    </location>
</feature>
<dbReference type="CDD" id="cd03127">
    <property type="entry name" value="tetraspanin_LEL"/>
    <property type="match status" value="1"/>
</dbReference>
<dbReference type="Proteomes" id="UP000594260">
    <property type="component" value="Unplaced"/>
</dbReference>
<keyword evidence="6" id="KW-1015">Disulfide bond</keyword>
<dbReference type="InterPro" id="IPR000301">
    <property type="entry name" value="Tetraspanin_animals"/>
</dbReference>
<dbReference type="KEGG" id="vde:111254312"/>
<evidence type="ECO:0000256" key="2">
    <source>
        <dbReference type="ARBA" id="ARBA00006840"/>
    </source>
</evidence>
<evidence type="ECO:0000256" key="6">
    <source>
        <dbReference type="PIRSR" id="PIRSR002419-1"/>
    </source>
</evidence>
<feature type="transmembrane region" description="Helical" evidence="7">
    <location>
        <begin position="12"/>
        <end position="31"/>
    </location>
</feature>
<keyword evidence="3 7" id="KW-0812">Transmembrane</keyword>
<dbReference type="Gene3D" id="1.10.1450.10">
    <property type="entry name" value="Tetraspanin"/>
    <property type="match status" value="1"/>
</dbReference>
<dbReference type="PIRSF" id="PIRSF002419">
    <property type="entry name" value="Tetraspanin"/>
    <property type="match status" value="1"/>
</dbReference>
<evidence type="ECO:0000313" key="8">
    <source>
        <dbReference type="EnsemblMetazoa" id="XP_022670748"/>
    </source>
</evidence>
<dbReference type="Pfam" id="PF00335">
    <property type="entry name" value="Tetraspanin"/>
    <property type="match status" value="1"/>
</dbReference>
<keyword evidence="5 7" id="KW-0472">Membrane</keyword>
<feature type="transmembrane region" description="Helical" evidence="7">
    <location>
        <begin position="193"/>
        <end position="217"/>
    </location>
</feature>
<dbReference type="AlphaFoldDB" id="A0A7M7KY45"/>
<sequence length="228" mass="25227">MVRRCSDKLAKLLMIIFNGVFMVNGIGIFVLGVNGVKFNSDVREIVQELSLVNVAVIVLGAIIFIISFMGFCGAWKESSCLITSFMLCMILILIAELAVAGVTFTNRNQLKDLLEKGMVKSFEKRNSSLTREAWDDIEVSLACCGVHSYKDYKGDLPLSCCKEAKISKCTPKLQSFSKDGCIKKVKNKLSEEYLNFGVAAIVVAFIEVVGIIFSCCLRSAINERYETV</sequence>
<evidence type="ECO:0000256" key="7">
    <source>
        <dbReference type="RuleBase" id="RU361218"/>
    </source>
</evidence>
<feature type="disulfide bond" evidence="6">
    <location>
        <begin position="144"/>
        <end position="161"/>
    </location>
</feature>
<evidence type="ECO:0000256" key="1">
    <source>
        <dbReference type="ARBA" id="ARBA00004141"/>
    </source>
</evidence>
<evidence type="ECO:0000313" key="9">
    <source>
        <dbReference type="Proteomes" id="UP000594260"/>
    </source>
</evidence>
<dbReference type="InterPro" id="IPR008952">
    <property type="entry name" value="Tetraspanin_EC2_sf"/>
</dbReference>
<dbReference type="InParanoid" id="A0A7M7KY45"/>
<dbReference type="OMA" id="SCCKEAK"/>
<evidence type="ECO:0000256" key="3">
    <source>
        <dbReference type="ARBA" id="ARBA00022692"/>
    </source>
</evidence>
<name>A0A7M7KY45_VARDE</name>
<proteinExistence type="inferred from homology"/>
<dbReference type="SUPFAM" id="SSF48652">
    <property type="entry name" value="Tetraspanin"/>
    <property type="match status" value="1"/>
</dbReference>
<dbReference type="PRINTS" id="PR00259">
    <property type="entry name" value="TMFOUR"/>
</dbReference>
<dbReference type="PANTHER" id="PTHR19282">
    <property type="entry name" value="TETRASPANIN"/>
    <property type="match status" value="1"/>
</dbReference>
<feature type="transmembrane region" description="Helical" evidence="7">
    <location>
        <begin position="51"/>
        <end position="74"/>
    </location>
</feature>
<dbReference type="InterPro" id="IPR018499">
    <property type="entry name" value="Tetraspanin/Peripherin"/>
</dbReference>
<accession>A0A7M7KY45</accession>
<keyword evidence="4 7" id="KW-1133">Transmembrane helix</keyword>
<comment type="similarity">
    <text evidence="2 7">Belongs to the tetraspanin (TM4SF) family.</text>
</comment>
<reference evidence="8" key="1">
    <citation type="submission" date="2021-01" db="UniProtKB">
        <authorList>
            <consortium name="EnsemblMetazoa"/>
        </authorList>
    </citation>
    <scope>IDENTIFICATION</scope>
</reference>
<dbReference type="GO" id="GO:0005886">
    <property type="term" value="C:plasma membrane"/>
    <property type="evidence" value="ECO:0007669"/>
    <property type="project" value="TreeGrafter"/>
</dbReference>
<feature type="transmembrane region" description="Helical" evidence="7">
    <location>
        <begin position="81"/>
        <end position="104"/>
    </location>
</feature>
<protein>
    <recommendedName>
        <fullName evidence="7">Tetraspanin</fullName>
    </recommendedName>
</protein>
<dbReference type="RefSeq" id="XP_022670748.1">
    <property type="nucleotide sequence ID" value="XM_022815013.1"/>
</dbReference>
<evidence type="ECO:0000256" key="4">
    <source>
        <dbReference type="ARBA" id="ARBA00022989"/>
    </source>
</evidence>
<dbReference type="GeneID" id="111254312"/>
<dbReference type="PANTHER" id="PTHR19282:SF544">
    <property type="entry name" value="TETRASPANIN"/>
    <property type="match status" value="1"/>
</dbReference>
<keyword evidence="9" id="KW-1185">Reference proteome</keyword>
<dbReference type="OrthoDB" id="6512813at2759"/>